<dbReference type="EMBL" id="JYIZ01000036">
    <property type="protein sequence ID" value="KJL43717.1"/>
    <property type="molecule type" value="Genomic_DNA"/>
</dbReference>
<evidence type="ECO:0000313" key="4">
    <source>
        <dbReference type="Proteomes" id="UP000033956"/>
    </source>
</evidence>
<evidence type="ECO:0008006" key="5">
    <source>
        <dbReference type="Google" id="ProtNLM"/>
    </source>
</evidence>
<dbReference type="STRING" id="92835.RS81_00759"/>
<gene>
    <name evidence="2" type="ORF">RS81_00759</name>
    <name evidence="3" type="ORF">RS81_00790</name>
</gene>
<evidence type="ECO:0000256" key="1">
    <source>
        <dbReference type="SAM" id="MobiDB-lite"/>
    </source>
</evidence>
<dbReference type="Proteomes" id="UP000033956">
    <property type="component" value="Unassembled WGS sequence"/>
</dbReference>
<organism evidence="2 4">
    <name type="scientific">Microbacterium terrae</name>
    <dbReference type="NCBI Taxonomy" id="69369"/>
    <lineage>
        <taxon>Bacteria</taxon>
        <taxon>Bacillati</taxon>
        <taxon>Actinomycetota</taxon>
        <taxon>Actinomycetes</taxon>
        <taxon>Micrococcales</taxon>
        <taxon>Microbacteriaceae</taxon>
        <taxon>Microbacterium</taxon>
    </lineage>
</organism>
<sequence>MLRLDPAYPPVWRDVSTLQFGLDPVVVIDEPRPWQLRLVRSLERGIPDDAIDAIAIAVGAEPGAATGFLARLAPAVASPPPAPPHLRVVAADGAEDAARALARALEAGGAQCVPGGEGGHEVTVLVAHHLVEPRHATALMRADRDHVPVVFTGSGAEVGPFVRPGTTPCLSCRTARRRDADPAWPVLASQLLGRPGTMSTDAALVLDAAAAVLGLIGEGVRSASAHHRMLTLRAHSAERISVSVEQHPACGCRSPEGTATADVRDAREPTSPRACARPA</sequence>
<dbReference type="EMBL" id="JYIZ01000036">
    <property type="protein sequence ID" value="KJL43748.1"/>
    <property type="molecule type" value="Genomic_DNA"/>
</dbReference>
<comment type="caution">
    <text evidence="2">The sequence shown here is derived from an EMBL/GenBank/DDBJ whole genome shotgun (WGS) entry which is preliminary data.</text>
</comment>
<accession>A0A0M2HAV2</accession>
<dbReference type="Gene3D" id="3.40.50.720">
    <property type="entry name" value="NAD(P)-binding Rossmann-like Domain"/>
    <property type="match status" value="1"/>
</dbReference>
<protein>
    <recommendedName>
        <fullName evidence="5">Bacteriocin biosynthesis cyclodehydratase domain-containing protein</fullName>
    </recommendedName>
</protein>
<name>A0A0M2HAV2_9MICO</name>
<evidence type="ECO:0000313" key="2">
    <source>
        <dbReference type="EMBL" id="KJL43717.1"/>
    </source>
</evidence>
<evidence type="ECO:0000313" key="3">
    <source>
        <dbReference type="EMBL" id="KJL43748.1"/>
    </source>
</evidence>
<reference evidence="2 4" key="1">
    <citation type="submission" date="2015-02" db="EMBL/GenBank/DDBJ databases">
        <title>Draft genome sequences of ten Microbacterium spp. with emphasis on heavy metal contaminated environments.</title>
        <authorList>
            <person name="Corretto E."/>
        </authorList>
    </citation>
    <scope>NUCLEOTIDE SEQUENCE [LARGE SCALE GENOMIC DNA]</scope>
    <source>
        <strain evidence="2 4">DSM 12510</strain>
    </source>
</reference>
<feature type="region of interest" description="Disordered" evidence="1">
    <location>
        <begin position="253"/>
        <end position="279"/>
    </location>
</feature>
<keyword evidence="4" id="KW-1185">Reference proteome</keyword>
<dbReference type="AlphaFoldDB" id="A0A0M2HAV2"/>
<proteinExistence type="predicted"/>